<comment type="caution">
    <text evidence="3">The sequence shown here is derived from an EMBL/GenBank/DDBJ whole genome shotgun (WGS) entry which is preliminary data.</text>
</comment>
<dbReference type="EMBL" id="RJTX01000004">
    <property type="protein sequence ID" value="ROH95661.1"/>
    <property type="molecule type" value="Genomic_DNA"/>
</dbReference>
<evidence type="ECO:0000313" key="3">
    <source>
        <dbReference type="EMBL" id="ROH95661.1"/>
    </source>
</evidence>
<feature type="transmembrane region" description="Helical" evidence="1">
    <location>
        <begin position="447"/>
        <end position="467"/>
    </location>
</feature>
<proteinExistence type="predicted"/>
<reference evidence="4 6" key="2">
    <citation type="submission" date="2019-03" db="EMBL/GenBank/DDBJ databases">
        <title>Genomic Encyclopedia of Archaeal and Bacterial Type Strains, Phase II (KMG-II): from individual species to whole genera.</title>
        <authorList>
            <person name="Goeker M."/>
        </authorList>
    </citation>
    <scope>NUCLEOTIDE SEQUENCE [LARGE SCALE GENOMIC DNA]</scope>
    <source>
        <strain evidence="4 6">DSM 15235</strain>
    </source>
</reference>
<keyword evidence="1" id="KW-0472">Membrane</keyword>
<accession>A0A3N0VSE4</accession>
<keyword evidence="1" id="KW-0812">Transmembrane</keyword>
<organism evidence="3 5">
    <name type="scientific">Chryseobacterium daecheongense</name>
    <dbReference type="NCBI Taxonomy" id="192389"/>
    <lineage>
        <taxon>Bacteria</taxon>
        <taxon>Pseudomonadati</taxon>
        <taxon>Bacteroidota</taxon>
        <taxon>Flavobacteriia</taxon>
        <taxon>Flavobacteriales</taxon>
        <taxon>Weeksellaceae</taxon>
        <taxon>Chryseobacterium group</taxon>
        <taxon>Chryseobacterium</taxon>
    </lineage>
</organism>
<dbReference type="RefSeq" id="WP_123263693.1">
    <property type="nucleotide sequence ID" value="NZ_RJTX01000004.1"/>
</dbReference>
<dbReference type="Pfam" id="PF13785">
    <property type="entry name" value="DUF4178"/>
    <property type="match status" value="1"/>
</dbReference>
<feature type="domain" description="DUF4178" evidence="2">
    <location>
        <begin position="54"/>
        <end position="185"/>
    </location>
</feature>
<gene>
    <name evidence="4" type="ORF">BCF50_3100</name>
    <name evidence="3" type="ORF">EGI05_14100</name>
</gene>
<name>A0A3N0VSE4_9FLAO</name>
<keyword evidence="6" id="KW-1185">Reference proteome</keyword>
<dbReference type="OrthoDB" id="713199at2"/>
<evidence type="ECO:0000313" key="5">
    <source>
        <dbReference type="Proteomes" id="UP000269375"/>
    </source>
</evidence>
<evidence type="ECO:0000313" key="6">
    <source>
        <dbReference type="Proteomes" id="UP000295709"/>
    </source>
</evidence>
<dbReference type="AlphaFoldDB" id="A0A3N0VSE4"/>
<dbReference type="Proteomes" id="UP000269375">
    <property type="component" value="Unassembled WGS sequence"/>
</dbReference>
<keyword evidence="1" id="KW-1133">Transmembrane helix</keyword>
<evidence type="ECO:0000256" key="1">
    <source>
        <dbReference type="SAM" id="Phobius"/>
    </source>
</evidence>
<dbReference type="EMBL" id="SOQW01000003">
    <property type="protein sequence ID" value="TDX91958.1"/>
    <property type="molecule type" value="Genomic_DNA"/>
</dbReference>
<protein>
    <submittedName>
        <fullName evidence="3">DUF4178 domain-containing protein</fullName>
    </submittedName>
    <submittedName>
        <fullName evidence="4">Uncharacterized protein DUF4178</fullName>
    </submittedName>
</protein>
<dbReference type="InterPro" id="IPR025235">
    <property type="entry name" value="DUF4178"/>
</dbReference>
<evidence type="ECO:0000313" key="4">
    <source>
        <dbReference type="EMBL" id="TDX91958.1"/>
    </source>
</evidence>
<reference evidence="3 5" key="1">
    <citation type="submission" date="2018-11" db="EMBL/GenBank/DDBJ databases">
        <title>Proposal to divide the Flavobacteriaceae and reorganize its genera based on Amino Acid Identity values calculated from whole genome sequences.</title>
        <authorList>
            <person name="Nicholson A.C."/>
            <person name="Gulvik C.A."/>
            <person name="Whitney A.M."/>
            <person name="Humrighouse B.W."/>
            <person name="Bell M."/>
            <person name="Holmes B."/>
            <person name="Steigerwalt A."/>
            <person name="Villarma A."/>
            <person name="Sheth M."/>
            <person name="Batra D."/>
            <person name="Pryor J."/>
            <person name="Bernardet J.-F."/>
            <person name="Hugo C."/>
            <person name="Kampfer P."/>
            <person name="Newman J."/>
            <person name="Mcquiston J.R."/>
        </authorList>
    </citation>
    <scope>NUCLEOTIDE SEQUENCE [LARGE SCALE GENOMIC DNA]</scope>
    <source>
        <strain evidence="3 5">DSM 15235</strain>
    </source>
</reference>
<sequence length="487" mass="55354">MIYVCPVCKTENKLEFTFPIEEYVCKSCSNLIDADKNTSSKVIKKPIENVVLEIGHKGMINDIEYNVVAIIVRKYGSHTYWREYYLKDHKGNDAFLSESDGHWVFLIPVSADTVKNKNRKIIDYNEKSYRWYENTECHIYAASGFFEDKINLNIAHYKEYVNGTEMISQEQSGGKTYYFYGKHISRYVIKNSFKPSHMPNYYGIGIVQPFYVDIKQAINILCTAALLICLLQLYVFSSRTNKTIFEQDIDFTEVRNKELVSKSFELKGGSAPLEVQAYSNVDNSWANIGLGLVNENTNEVTYASKDIERYYGFEDGESWSEGSQTEEFNFCGVAPGKYHFIVSAEKQQPLEVSMPASFSSSDGAVLLTRESNGTINVTNNKTLETVAFGDVKTLEKDSTAIGKLVRQTLGNKNIDSLITASLLSGTTMVNPENKYVKVKTTWMPVSFWNFGIILGLMTAFFAVCYFGRRQFNIIKWSNSSNSPYPQN</sequence>
<dbReference type="Proteomes" id="UP000295709">
    <property type="component" value="Unassembled WGS sequence"/>
</dbReference>
<evidence type="ECO:0000259" key="2">
    <source>
        <dbReference type="Pfam" id="PF13785"/>
    </source>
</evidence>